<dbReference type="PANTHER" id="PTHR12874:SF9">
    <property type="entry name" value="F-BOX ONLY PROTEIN 48"/>
    <property type="match status" value="1"/>
</dbReference>
<dbReference type="OMA" id="CFHERCA"/>
<evidence type="ECO:0000256" key="1">
    <source>
        <dbReference type="ARBA" id="ARBA00022786"/>
    </source>
</evidence>
<dbReference type="AlphaFoldDB" id="A0A8J5XMU5"/>
<proteinExistence type="predicted"/>
<keyword evidence="4" id="KW-1185">Reference proteome</keyword>
<dbReference type="InterPro" id="IPR036047">
    <property type="entry name" value="F-box-like_dom_sf"/>
</dbReference>
<sequence length="366" mass="40332">MSDDHAEAAEQQEGGCRLERVPLGVILRNSLDRPWLALYRERPSEADADGAAAEHALVPGEEVWLKIASLVGWLDLGRLGAVCTMMQRIAANESLWEPKCLRAWRLRGFVPCAEVLYAYNWSWKRMFLSRPRLRTDGIYYLEVQTFTSGMNEGRGMKELGRDFYRGKLVQSRYWRYLRFLPDGRLLTLTTWRPPMVAATLFAKASHARTGSEPALRRLGATLFGQYEIISDDAKALVRLRASALVALEQYPRMRPSTVHFEFALGTSGKGANNAHLCILSHYSSYEQDGSDVLEHAVPAPGRFSFCSFDAARRAVASGVPGALDPPPMPPLGSVSDSRVAASATIALRQQPLAATAIPVPAGTAVA</sequence>
<keyword evidence="1" id="KW-0833">Ubl conjugation pathway</keyword>
<dbReference type="EMBL" id="JAGTXO010000010">
    <property type="protein sequence ID" value="KAG8465315.1"/>
    <property type="molecule type" value="Genomic_DNA"/>
</dbReference>
<name>A0A8J5XMU5_DIALT</name>
<protein>
    <recommendedName>
        <fullName evidence="2">F-box protein Hrt3/FBXO9 C-terminal domain-containing protein</fullName>
    </recommendedName>
</protein>
<evidence type="ECO:0000259" key="2">
    <source>
        <dbReference type="Pfam" id="PF19270"/>
    </source>
</evidence>
<evidence type="ECO:0000313" key="4">
    <source>
        <dbReference type="Proteomes" id="UP000751190"/>
    </source>
</evidence>
<feature type="domain" description="F-box protein Hrt3/FBXO9 C-terminal" evidence="2">
    <location>
        <begin position="118"/>
        <end position="274"/>
    </location>
</feature>
<dbReference type="Proteomes" id="UP000751190">
    <property type="component" value="Unassembled WGS sequence"/>
</dbReference>
<dbReference type="SUPFAM" id="SSF81383">
    <property type="entry name" value="F-box domain"/>
    <property type="match status" value="1"/>
</dbReference>
<evidence type="ECO:0000313" key="3">
    <source>
        <dbReference type="EMBL" id="KAG8465315.1"/>
    </source>
</evidence>
<dbReference type="Pfam" id="PF19270">
    <property type="entry name" value="FBO_C"/>
    <property type="match status" value="1"/>
</dbReference>
<accession>A0A8J5XMU5</accession>
<gene>
    <name evidence="3" type="ORF">KFE25_002622</name>
</gene>
<dbReference type="OrthoDB" id="2117972at2759"/>
<dbReference type="PANTHER" id="PTHR12874">
    <property type="entry name" value="F-BOX ONLY PROTEIN 48-RELATED"/>
    <property type="match status" value="1"/>
</dbReference>
<dbReference type="GO" id="GO:0031146">
    <property type="term" value="P:SCF-dependent proteasomal ubiquitin-dependent protein catabolic process"/>
    <property type="evidence" value="ECO:0007669"/>
    <property type="project" value="TreeGrafter"/>
</dbReference>
<comment type="caution">
    <text evidence="3">The sequence shown here is derived from an EMBL/GenBank/DDBJ whole genome shotgun (WGS) entry which is preliminary data.</text>
</comment>
<reference evidence="3" key="1">
    <citation type="submission" date="2021-05" db="EMBL/GenBank/DDBJ databases">
        <title>The genome of the haptophyte Pavlova lutheri (Diacronema luteri, Pavlovales) - a model for lipid biosynthesis in eukaryotic algae.</title>
        <authorList>
            <person name="Hulatt C.J."/>
            <person name="Posewitz M.C."/>
        </authorList>
    </citation>
    <scope>NUCLEOTIDE SEQUENCE</scope>
    <source>
        <strain evidence="3">NIVA-4/92</strain>
    </source>
</reference>
<dbReference type="GO" id="GO:0005737">
    <property type="term" value="C:cytoplasm"/>
    <property type="evidence" value="ECO:0007669"/>
    <property type="project" value="TreeGrafter"/>
</dbReference>
<dbReference type="GO" id="GO:0019005">
    <property type="term" value="C:SCF ubiquitin ligase complex"/>
    <property type="evidence" value="ECO:0007669"/>
    <property type="project" value="TreeGrafter"/>
</dbReference>
<dbReference type="Gene3D" id="1.20.1280.50">
    <property type="match status" value="1"/>
</dbReference>
<dbReference type="InterPro" id="IPR045464">
    <property type="entry name" value="Hrt3/FBXO9_C"/>
</dbReference>
<organism evidence="3 4">
    <name type="scientific">Diacronema lutheri</name>
    <name type="common">Unicellular marine alga</name>
    <name type="synonym">Monochrysis lutheri</name>
    <dbReference type="NCBI Taxonomy" id="2081491"/>
    <lineage>
        <taxon>Eukaryota</taxon>
        <taxon>Haptista</taxon>
        <taxon>Haptophyta</taxon>
        <taxon>Pavlovophyceae</taxon>
        <taxon>Pavlovales</taxon>
        <taxon>Pavlovaceae</taxon>
        <taxon>Diacronema</taxon>
    </lineage>
</organism>